<proteinExistence type="predicted"/>
<evidence type="ECO:0000313" key="5">
    <source>
        <dbReference type="EMBL" id="TDZ93098.1"/>
    </source>
</evidence>
<dbReference type="RefSeq" id="WP_234878854.1">
    <property type="nucleotide sequence ID" value="NZ_PECK01000007.1"/>
</dbReference>
<accession>A0A4R8SCP3</accession>
<dbReference type="EMBL" id="PECM01000004">
    <property type="protein sequence ID" value="TEA07689.1"/>
    <property type="molecule type" value="Genomic_DNA"/>
</dbReference>
<organism evidence="5 8">
    <name type="scientific">Mycobacteroides salmoniphilum</name>
    <dbReference type="NCBI Taxonomy" id="404941"/>
    <lineage>
        <taxon>Bacteria</taxon>
        <taxon>Bacillati</taxon>
        <taxon>Actinomycetota</taxon>
        <taxon>Actinomycetes</taxon>
        <taxon>Mycobacteriales</taxon>
        <taxon>Mycobacteriaceae</taxon>
        <taxon>Mycobacteroides</taxon>
    </lineage>
</organism>
<keyword evidence="5" id="KW-0560">Oxidoreductase</keyword>
<dbReference type="SUPFAM" id="SSF51735">
    <property type="entry name" value="NAD(P)-binding Rossmann-fold domains"/>
    <property type="match status" value="1"/>
</dbReference>
<keyword evidence="2" id="KW-0479">Metal-binding</keyword>
<dbReference type="SUPFAM" id="SSF50129">
    <property type="entry name" value="GroES-like"/>
    <property type="match status" value="1"/>
</dbReference>
<evidence type="ECO:0000256" key="3">
    <source>
        <dbReference type="ARBA" id="ARBA00022833"/>
    </source>
</evidence>
<dbReference type="EMBL" id="PECK01000007">
    <property type="protein sequence ID" value="TDZ93098.1"/>
    <property type="molecule type" value="Genomic_DNA"/>
</dbReference>
<dbReference type="PANTHER" id="PTHR42813">
    <property type="entry name" value="ZINC-TYPE ALCOHOL DEHYDROGENASE-LIKE"/>
    <property type="match status" value="1"/>
</dbReference>
<dbReference type="PANTHER" id="PTHR42813:SF7">
    <property type="entry name" value="ALCOHOL DEHYDROGENASE (ZN-DEPENDENT)-RELATED"/>
    <property type="match status" value="1"/>
</dbReference>
<evidence type="ECO:0000313" key="8">
    <source>
        <dbReference type="Proteomes" id="UP000295685"/>
    </source>
</evidence>
<keyword evidence="7" id="KW-1185">Reference proteome</keyword>
<dbReference type="Gene3D" id="3.90.180.10">
    <property type="entry name" value="Medium-chain alcohol dehydrogenases, catalytic domain"/>
    <property type="match status" value="1"/>
</dbReference>
<evidence type="ECO:0000256" key="2">
    <source>
        <dbReference type="ARBA" id="ARBA00022723"/>
    </source>
</evidence>
<evidence type="ECO:0000313" key="7">
    <source>
        <dbReference type="Proteomes" id="UP000294844"/>
    </source>
</evidence>
<evidence type="ECO:0000256" key="1">
    <source>
        <dbReference type="ARBA" id="ARBA00001947"/>
    </source>
</evidence>
<dbReference type="Proteomes" id="UP000295685">
    <property type="component" value="Unassembled WGS sequence"/>
</dbReference>
<dbReference type="GO" id="GO:0004022">
    <property type="term" value="F:alcohol dehydrogenase (NAD+) activity"/>
    <property type="evidence" value="ECO:0007669"/>
    <property type="project" value="UniProtKB-EC"/>
</dbReference>
<dbReference type="EC" id="1.1.1.1" evidence="5"/>
<dbReference type="Gene3D" id="3.40.50.720">
    <property type="entry name" value="NAD(P)-binding Rossmann-like Domain"/>
    <property type="match status" value="1"/>
</dbReference>
<gene>
    <name evidence="5" type="primary">adh_1</name>
    <name evidence="6" type="ORF">CCUG60883_00752</name>
    <name evidence="5" type="ORF">CCUG60885_03602</name>
</gene>
<dbReference type="InterPro" id="IPR011032">
    <property type="entry name" value="GroES-like_sf"/>
</dbReference>
<feature type="domain" description="Alcohol dehydrogenase-like N-terminal" evidence="4">
    <location>
        <begin position="25"/>
        <end position="134"/>
    </location>
</feature>
<sequence>MRSLVYAAPGKVEWREATEPVLQGDCEALVEPVAASRCNFDIAMISGEVPLRPPFPIGHEAVVRVVTVGDGVTSVRPGDVAVVVWHIACGGCDRCLRGMTGHCRQVPPGSSYGVGGPWGGLFDDLVRVPFADAMLTPLPAGIEPREFSAAGDGLGLGHVIVSRNMHLQPERVAVFGCGEHGLYQVAFAVALGMPYVAYADQDAERRSIASGLGAHAVAASPDQLDGTFGLIIDVGANADWLYGTIGMLEPEGVIECVGGHFADMRLPGFLSYLNGATVRFGLGNNGPHVRPTIDIVSQGLIRPSTIWAAEIDWDDLPDAFTAEPRKLVALRTQPTT</sequence>
<comment type="cofactor">
    <cofactor evidence="1">
        <name>Zn(2+)</name>
        <dbReference type="ChEBI" id="CHEBI:29105"/>
    </cofactor>
</comment>
<dbReference type="InterPro" id="IPR013154">
    <property type="entry name" value="ADH-like_N"/>
</dbReference>
<dbReference type="InterPro" id="IPR036291">
    <property type="entry name" value="NAD(P)-bd_dom_sf"/>
</dbReference>
<dbReference type="AlphaFoldDB" id="A0A4R8SCP3"/>
<name>A0A4R8SCP3_9MYCO</name>
<comment type="caution">
    <text evidence="5">The sequence shown here is derived from an EMBL/GenBank/DDBJ whole genome shotgun (WGS) entry which is preliminary data.</text>
</comment>
<evidence type="ECO:0000259" key="4">
    <source>
        <dbReference type="Pfam" id="PF08240"/>
    </source>
</evidence>
<evidence type="ECO:0000313" key="6">
    <source>
        <dbReference type="EMBL" id="TEA07689.1"/>
    </source>
</evidence>
<reference evidence="7 8" key="1">
    <citation type="journal article" date="2019" name="Sci. Rep.">
        <title>Extended insight into the Mycobacterium chelonae-abscessus complex through whole genome sequencing of Mycobacterium salmoniphilum outbreak and Mycobacterium salmoniphilum-like strains.</title>
        <authorList>
            <person name="Behra P.R.K."/>
            <person name="Das S."/>
            <person name="Pettersson B.M.F."/>
            <person name="Shirreff L."/>
            <person name="DuCote T."/>
            <person name="Jacobsson K.G."/>
            <person name="Ennis D.G."/>
            <person name="Kirsebom L.A."/>
        </authorList>
    </citation>
    <scope>NUCLEOTIDE SEQUENCE [LARGE SCALE GENOMIC DNA]</scope>
    <source>
        <strain evidence="6 7">CCUG 60883</strain>
        <strain evidence="5 8">CCUG 60885</strain>
    </source>
</reference>
<dbReference type="Proteomes" id="UP000294844">
    <property type="component" value="Unassembled WGS sequence"/>
</dbReference>
<protein>
    <submittedName>
        <fullName evidence="5">Alcohol dehydrogenase</fullName>
        <ecNumber evidence="5">1.1.1.1</ecNumber>
    </submittedName>
</protein>
<dbReference type="GO" id="GO:0046872">
    <property type="term" value="F:metal ion binding"/>
    <property type="evidence" value="ECO:0007669"/>
    <property type="project" value="UniProtKB-KW"/>
</dbReference>
<dbReference type="Pfam" id="PF08240">
    <property type="entry name" value="ADH_N"/>
    <property type="match status" value="1"/>
</dbReference>
<keyword evidence="3" id="KW-0862">Zinc</keyword>